<proteinExistence type="inferred from homology"/>
<comment type="caution">
    <text evidence="16">The sequence shown here is derived from an EMBL/GenBank/DDBJ whole genome shotgun (WGS) entry which is preliminary data.</text>
</comment>
<dbReference type="PANTHER" id="PTHR32552:SF81">
    <property type="entry name" value="TONB-DEPENDENT OUTER MEMBRANE RECEPTOR"/>
    <property type="match status" value="1"/>
</dbReference>
<evidence type="ECO:0000313" key="16">
    <source>
        <dbReference type="EMBL" id="MCX2979267.1"/>
    </source>
</evidence>
<keyword evidence="2 11" id="KW-0813">Transport</keyword>
<feature type="domain" description="TonB-dependent receptor plug" evidence="15">
    <location>
        <begin position="48"/>
        <end position="157"/>
    </location>
</feature>
<dbReference type="Proteomes" id="UP001143362">
    <property type="component" value="Unassembled WGS sequence"/>
</dbReference>
<sequence length="750" mass="81792">MTIMEKTEMVGSYIRKPLVAAILLAGSVAAQAALEEIVVTATKREQSLQDTPVAVSAYSAEALENLGVQNLTDLTVQTPSLQAYDFPTSTTNIALFLRGFGNTDSQTLTIDNPVGVYVDNVYIARTSGAILDVLDLERVEILRGPQGTLFGRNSSAGSVNFITKKPAEEFGGRVMVGGGNFGLKRLSASLDIPITDTFRAKISAAGSEEDGWVENKGPNDLAGQPGNDFYAKEQMGYRVAATWDVTDNFTADYSYDFSEADATPAYYQSQSDNRQEETTNQVLGNTAYAYVLPESRNEQSGHNLTLNWDLSENLTVKSITGYREMEETSIQNWSDTLFFATDLDWETEAFSQEFQLLGNAFDNQLSYIAGLYYFKEEGSKAETQYTNGAFPGILDALAEPGASTGLFLGGTNMGGAMIETELESTAAFLQGTFRPAGMDDRLGITLGTRYTEDDREAVRTLDPENPSINFGAGANKDDYSHWDYNVTLDFALSDTVNTYVRVATGYRAGGSAERSLDFSQTFDQEENTTYELGLKSEFADGRLRVNAAVFRSDYDDLLLTISGQPPLYASFVEVFNAGEAEINGVELDVTALVTENTMITFNYTYLDWELDGVVVPDQSFLLGGPPASATDRRGEDISDSTFIPYAPETALSVSLDHSFPLSFGSLDFHVNYVYRDEVFSQPGLGLPVPALGLVNGRIALTGVELGSTEVKVALWGKNLTDEAEEVYDLSTAGHQFNKPRSYGLDLTVAF</sequence>
<keyword evidence="3 11" id="KW-1134">Transmembrane beta strand</keyword>
<evidence type="ECO:0000256" key="12">
    <source>
        <dbReference type="RuleBase" id="RU003357"/>
    </source>
</evidence>
<keyword evidence="16" id="KW-0675">Receptor</keyword>
<dbReference type="InterPro" id="IPR012910">
    <property type="entry name" value="Plug_dom"/>
</dbReference>
<protein>
    <submittedName>
        <fullName evidence="16">TonB-dependent receptor</fullName>
    </submittedName>
</protein>
<evidence type="ECO:0000256" key="9">
    <source>
        <dbReference type="ARBA" id="ARBA00023136"/>
    </source>
</evidence>
<keyword evidence="5 11" id="KW-0812">Transmembrane</keyword>
<keyword evidence="17" id="KW-1185">Reference proteome</keyword>
<keyword evidence="4" id="KW-0410">Iron transport</keyword>
<dbReference type="Pfam" id="PF07715">
    <property type="entry name" value="Plug"/>
    <property type="match status" value="1"/>
</dbReference>
<feature type="chain" id="PRO_5045249510" evidence="13">
    <location>
        <begin position="33"/>
        <end position="750"/>
    </location>
</feature>
<gene>
    <name evidence="16" type="ORF">EYC98_00125</name>
</gene>
<dbReference type="SUPFAM" id="SSF56935">
    <property type="entry name" value="Porins"/>
    <property type="match status" value="1"/>
</dbReference>
<dbReference type="Pfam" id="PF00593">
    <property type="entry name" value="TonB_dep_Rec_b-barrel"/>
    <property type="match status" value="1"/>
</dbReference>
<evidence type="ECO:0000256" key="11">
    <source>
        <dbReference type="PROSITE-ProRule" id="PRU01360"/>
    </source>
</evidence>
<dbReference type="InterPro" id="IPR039426">
    <property type="entry name" value="TonB-dep_rcpt-like"/>
</dbReference>
<accession>A0ABT3TAG8</accession>
<keyword evidence="7" id="KW-0406">Ion transport</keyword>
<organism evidence="16 17">
    <name type="scientific">Candidatus Litorirhabdus singularis</name>
    <dbReference type="NCBI Taxonomy" id="2518993"/>
    <lineage>
        <taxon>Bacteria</taxon>
        <taxon>Pseudomonadati</taxon>
        <taxon>Pseudomonadota</taxon>
        <taxon>Gammaproteobacteria</taxon>
        <taxon>Cellvibrionales</taxon>
        <taxon>Halieaceae</taxon>
        <taxon>Candidatus Litorirhabdus</taxon>
    </lineage>
</organism>
<keyword evidence="10 11" id="KW-0998">Cell outer membrane</keyword>
<evidence type="ECO:0000256" key="2">
    <source>
        <dbReference type="ARBA" id="ARBA00022448"/>
    </source>
</evidence>
<evidence type="ECO:0000256" key="8">
    <source>
        <dbReference type="ARBA" id="ARBA00023077"/>
    </source>
</evidence>
<feature type="signal peptide" evidence="13">
    <location>
        <begin position="1"/>
        <end position="32"/>
    </location>
</feature>
<evidence type="ECO:0000256" key="13">
    <source>
        <dbReference type="SAM" id="SignalP"/>
    </source>
</evidence>
<dbReference type="PROSITE" id="PS52016">
    <property type="entry name" value="TONB_DEPENDENT_REC_3"/>
    <property type="match status" value="1"/>
</dbReference>
<keyword evidence="9 11" id="KW-0472">Membrane</keyword>
<dbReference type="RefSeq" id="WP_279243268.1">
    <property type="nucleotide sequence ID" value="NZ_SHNN01000001.1"/>
</dbReference>
<dbReference type="PANTHER" id="PTHR32552">
    <property type="entry name" value="FERRICHROME IRON RECEPTOR-RELATED"/>
    <property type="match status" value="1"/>
</dbReference>
<evidence type="ECO:0000256" key="1">
    <source>
        <dbReference type="ARBA" id="ARBA00004571"/>
    </source>
</evidence>
<dbReference type="InterPro" id="IPR000531">
    <property type="entry name" value="Beta-barrel_TonB"/>
</dbReference>
<evidence type="ECO:0000256" key="3">
    <source>
        <dbReference type="ARBA" id="ARBA00022452"/>
    </source>
</evidence>
<evidence type="ECO:0000256" key="10">
    <source>
        <dbReference type="ARBA" id="ARBA00023237"/>
    </source>
</evidence>
<evidence type="ECO:0000313" key="17">
    <source>
        <dbReference type="Proteomes" id="UP001143362"/>
    </source>
</evidence>
<evidence type="ECO:0000256" key="5">
    <source>
        <dbReference type="ARBA" id="ARBA00022692"/>
    </source>
</evidence>
<name>A0ABT3TAG8_9GAMM</name>
<evidence type="ECO:0000256" key="6">
    <source>
        <dbReference type="ARBA" id="ARBA00023004"/>
    </source>
</evidence>
<keyword evidence="13" id="KW-0732">Signal</keyword>
<reference evidence="16" key="1">
    <citation type="submission" date="2019-02" db="EMBL/GenBank/DDBJ databases">
        <authorList>
            <person name="Li S.-H."/>
        </authorList>
    </citation>
    <scope>NUCLEOTIDE SEQUENCE</scope>
    <source>
        <strain evidence="16">IMCC14734</strain>
    </source>
</reference>
<evidence type="ECO:0000259" key="15">
    <source>
        <dbReference type="Pfam" id="PF07715"/>
    </source>
</evidence>
<keyword evidence="6" id="KW-0408">Iron</keyword>
<evidence type="ECO:0000259" key="14">
    <source>
        <dbReference type="Pfam" id="PF00593"/>
    </source>
</evidence>
<evidence type="ECO:0000256" key="4">
    <source>
        <dbReference type="ARBA" id="ARBA00022496"/>
    </source>
</evidence>
<dbReference type="InterPro" id="IPR036942">
    <property type="entry name" value="Beta-barrel_TonB_sf"/>
</dbReference>
<dbReference type="EMBL" id="SHNN01000001">
    <property type="protein sequence ID" value="MCX2979267.1"/>
    <property type="molecule type" value="Genomic_DNA"/>
</dbReference>
<keyword evidence="8 12" id="KW-0798">TonB box</keyword>
<comment type="subcellular location">
    <subcellularLocation>
        <location evidence="1 11">Cell outer membrane</location>
        <topology evidence="1 11">Multi-pass membrane protein</topology>
    </subcellularLocation>
</comment>
<feature type="domain" description="TonB-dependent receptor-like beta-barrel" evidence="14">
    <location>
        <begin position="243"/>
        <end position="719"/>
    </location>
</feature>
<dbReference type="Gene3D" id="2.40.170.20">
    <property type="entry name" value="TonB-dependent receptor, beta-barrel domain"/>
    <property type="match status" value="1"/>
</dbReference>
<evidence type="ECO:0000256" key="7">
    <source>
        <dbReference type="ARBA" id="ARBA00023065"/>
    </source>
</evidence>
<comment type="similarity">
    <text evidence="11 12">Belongs to the TonB-dependent receptor family.</text>
</comment>